<reference evidence="4 5" key="1">
    <citation type="submission" date="2024-07" db="EMBL/GenBank/DDBJ databases">
        <title>Section-level genome sequencing and comparative genomics of Aspergillus sections Usti and Cavernicolus.</title>
        <authorList>
            <consortium name="Lawrence Berkeley National Laboratory"/>
            <person name="Nybo J.L."/>
            <person name="Vesth T.C."/>
            <person name="Theobald S."/>
            <person name="Frisvad J.C."/>
            <person name="Larsen T.O."/>
            <person name="Kjaerboelling I."/>
            <person name="Rothschild-Mancinelli K."/>
            <person name="Lyhne E.K."/>
            <person name="Kogle M.E."/>
            <person name="Barry K."/>
            <person name="Clum A."/>
            <person name="Na H."/>
            <person name="Ledsgaard L."/>
            <person name="Lin J."/>
            <person name="Lipzen A."/>
            <person name="Kuo A."/>
            <person name="Riley R."/>
            <person name="Mondo S."/>
            <person name="LaButti K."/>
            <person name="Haridas S."/>
            <person name="Pangalinan J."/>
            <person name="Salamov A.A."/>
            <person name="Simmons B.A."/>
            <person name="Magnuson J.K."/>
            <person name="Chen J."/>
            <person name="Drula E."/>
            <person name="Henrissat B."/>
            <person name="Wiebenga A."/>
            <person name="Lubbers R.J."/>
            <person name="Gomes A.C."/>
            <person name="Makela M.R."/>
            <person name="Stajich J."/>
            <person name="Grigoriev I.V."/>
            <person name="Mortensen U.H."/>
            <person name="De vries R.P."/>
            <person name="Baker S.E."/>
            <person name="Andersen M.R."/>
        </authorList>
    </citation>
    <scope>NUCLEOTIDE SEQUENCE [LARGE SCALE GENOMIC DNA]</scope>
    <source>
        <strain evidence="4 5">CBS 600.67</strain>
    </source>
</reference>
<accession>A0ABR4HPJ6</accession>
<comment type="similarity">
    <text evidence="1">Belongs to the isochorismatase family.</text>
</comment>
<dbReference type="SUPFAM" id="SSF52499">
    <property type="entry name" value="Isochorismatase-like hydrolases"/>
    <property type="match status" value="1"/>
</dbReference>
<dbReference type="InterPro" id="IPR050272">
    <property type="entry name" value="Isochorismatase-like_hydrls"/>
</dbReference>
<evidence type="ECO:0000313" key="4">
    <source>
        <dbReference type="EMBL" id="KAL2816628.1"/>
    </source>
</evidence>
<evidence type="ECO:0000256" key="1">
    <source>
        <dbReference type="ARBA" id="ARBA00006336"/>
    </source>
</evidence>
<organism evidence="4 5">
    <name type="scientific">Aspergillus cavernicola</name>
    <dbReference type="NCBI Taxonomy" id="176166"/>
    <lineage>
        <taxon>Eukaryota</taxon>
        <taxon>Fungi</taxon>
        <taxon>Dikarya</taxon>
        <taxon>Ascomycota</taxon>
        <taxon>Pezizomycotina</taxon>
        <taxon>Eurotiomycetes</taxon>
        <taxon>Eurotiomycetidae</taxon>
        <taxon>Eurotiales</taxon>
        <taxon>Aspergillaceae</taxon>
        <taxon>Aspergillus</taxon>
        <taxon>Aspergillus subgen. Nidulantes</taxon>
    </lineage>
</organism>
<keyword evidence="2" id="KW-0378">Hydrolase</keyword>
<dbReference type="EMBL" id="JBFXLS010000099">
    <property type="protein sequence ID" value="KAL2816628.1"/>
    <property type="molecule type" value="Genomic_DNA"/>
</dbReference>
<dbReference type="Proteomes" id="UP001610335">
    <property type="component" value="Unassembled WGS sequence"/>
</dbReference>
<evidence type="ECO:0000256" key="2">
    <source>
        <dbReference type="ARBA" id="ARBA00022801"/>
    </source>
</evidence>
<keyword evidence="5" id="KW-1185">Reference proteome</keyword>
<dbReference type="PANTHER" id="PTHR43540:SF15">
    <property type="entry name" value="BLR5631 PROTEIN"/>
    <property type="match status" value="1"/>
</dbReference>
<dbReference type="Pfam" id="PF00857">
    <property type="entry name" value="Isochorismatase"/>
    <property type="match status" value="1"/>
</dbReference>
<protein>
    <submittedName>
        <fullName evidence="4">Isochorismatase-like protein</fullName>
    </submittedName>
</protein>
<name>A0ABR4HPJ6_9EURO</name>
<dbReference type="InterPro" id="IPR036380">
    <property type="entry name" value="Isochorismatase-like_sf"/>
</dbReference>
<evidence type="ECO:0000313" key="5">
    <source>
        <dbReference type="Proteomes" id="UP001610335"/>
    </source>
</evidence>
<sequence length="199" mass="21120">MNPRPKSFRDILSIPPSSASTQDSTLIIIDAQNEYATGALQVKNIAYSRRAIADLLARYRRAGNGNNIVHVVHKVPDGAPVFTPGTALEQELDELTPAMGEKVVVKQFPSAFAQTDLHAYLGGLGGIGQKLVLVGYMAHVCVSTTTRAASELGYDVLVVRDAVGDRHIPGVDAETLRGVVLNELADAFATVIDAGDILG</sequence>
<proteinExistence type="inferred from homology"/>
<dbReference type="InterPro" id="IPR000868">
    <property type="entry name" value="Isochorismatase-like_dom"/>
</dbReference>
<evidence type="ECO:0000259" key="3">
    <source>
        <dbReference type="Pfam" id="PF00857"/>
    </source>
</evidence>
<comment type="caution">
    <text evidence="4">The sequence shown here is derived from an EMBL/GenBank/DDBJ whole genome shotgun (WGS) entry which is preliminary data.</text>
</comment>
<dbReference type="PANTHER" id="PTHR43540">
    <property type="entry name" value="PEROXYUREIDOACRYLATE/UREIDOACRYLATE AMIDOHYDROLASE-RELATED"/>
    <property type="match status" value="1"/>
</dbReference>
<gene>
    <name evidence="4" type="ORF">BDW59DRAFT_166273</name>
</gene>
<feature type="domain" description="Isochorismatase-like" evidence="3">
    <location>
        <begin position="25"/>
        <end position="194"/>
    </location>
</feature>
<dbReference type="Gene3D" id="3.40.50.850">
    <property type="entry name" value="Isochorismatase-like"/>
    <property type="match status" value="1"/>
</dbReference>